<dbReference type="Proteomes" id="UP000001997">
    <property type="component" value="Unassembled WGS sequence"/>
</dbReference>
<dbReference type="AlphaFoldDB" id="A5DDY0"/>
<dbReference type="OMA" id="FMKGIIY"/>
<dbReference type="VEuPathDB" id="FungiDB:PGUG_01481"/>
<protein>
    <submittedName>
        <fullName evidence="2">Uncharacterized protein</fullName>
    </submittedName>
</protein>
<sequence length="253" mass="28736">MIINYRPESGLAFPSVCPSAVKPPADAVLVSKMDFDSCDESAPESQGSVMSELVDDVPLLVSDSEEDEAENEVTKSGVENENNEKNSTRLKQERDQVMTVIVKYIAAKIKNSFPPEQASRIDGSLPLDKFLLILTSRLQVSLVEFMKSIIYLFRYMDIVYLLRYLNQCNNMANYNGMDFTLRKLIVGCFKLALTRDRIVRDFPQITGLSNQEISAVTRKIISRMNGKVSIKDTEVLRMKSELYRFVRMVSTVY</sequence>
<dbReference type="eggNOG" id="ENOG502RPWR">
    <property type="taxonomic scope" value="Eukaryota"/>
</dbReference>
<dbReference type="KEGG" id="pgu:PGUG_01481"/>
<feature type="region of interest" description="Disordered" evidence="1">
    <location>
        <begin position="64"/>
        <end position="90"/>
    </location>
</feature>
<keyword evidence="3" id="KW-1185">Reference proteome</keyword>
<reference evidence="2 3" key="1">
    <citation type="journal article" date="2009" name="Nature">
        <title>Evolution of pathogenicity and sexual reproduction in eight Candida genomes.</title>
        <authorList>
            <person name="Butler G."/>
            <person name="Rasmussen M.D."/>
            <person name="Lin M.F."/>
            <person name="Santos M.A."/>
            <person name="Sakthikumar S."/>
            <person name="Munro C.A."/>
            <person name="Rheinbay E."/>
            <person name="Grabherr M."/>
            <person name="Forche A."/>
            <person name="Reedy J.L."/>
            <person name="Agrafioti I."/>
            <person name="Arnaud M.B."/>
            <person name="Bates S."/>
            <person name="Brown A.J."/>
            <person name="Brunke S."/>
            <person name="Costanzo M.C."/>
            <person name="Fitzpatrick D.A."/>
            <person name="de Groot P.W."/>
            <person name="Harris D."/>
            <person name="Hoyer L.L."/>
            <person name="Hube B."/>
            <person name="Klis F.M."/>
            <person name="Kodira C."/>
            <person name="Lennard N."/>
            <person name="Logue M.E."/>
            <person name="Martin R."/>
            <person name="Neiman A.M."/>
            <person name="Nikolaou E."/>
            <person name="Quail M.A."/>
            <person name="Quinn J."/>
            <person name="Santos M.C."/>
            <person name="Schmitzberger F.F."/>
            <person name="Sherlock G."/>
            <person name="Shah P."/>
            <person name="Silverstein K.A."/>
            <person name="Skrzypek M.S."/>
            <person name="Soll D."/>
            <person name="Staggs R."/>
            <person name="Stansfield I."/>
            <person name="Stumpf M.P."/>
            <person name="Sudbery P.E."/>
            <person name="Srikantha T."/>
            <person name="Zeng Q."/>
            <person name="Berman J."/>
            <person name="Berriman M."/>
            <person name="Heitman J."/>
            <person name="Gow N.A."/>
            <person name="Lorenz M.C."/>
            <person name="Birren B.W."/>
            <person name="Kellis M."/>
            <person name="Cuomo C.A."/>
        </authorList>
    </citation>
    <scope>NUCLEOTIDE SEQUENCE [LARGE SCALE GENOMIC DNA]</scope>
    <source>
        <strain evidence="3">ATCC 6260 / CBS 566 / DSM 6381 / JCM 1539 / NBRC 10279 / NRRL Y-324</strain>
    </source>
</reference>
<organism evidence="2 3">
    <name type="scientific">Meyerozyma guilliermondii (strain ATCC 6260 / CBS 566 / DSM 6381 / JCM 1539 / NBRC 10279 / NRRL Y-324)</name>
    <name type="common">Yeast</name>
    <name type="synonym">Candida guilliermondii</name>
    <dbReference type="NCBI Taxonomy" id="294746"/>
    <lineage>
        <taxon>Eukaryota</taxon>
        <taxon>Fungi</taxon>
        <taxon>Dikarya</taxon>
        <taxon>Ascomycota</taxon>
        <taxon>Saccharomycotina</taxon>
        <taxon>Pichiomycetes</taxon>
        <taxon>Debaryomycetaceae</taxon>
        <taxon>Meyerozyma</taxon>
    </lineage>
</organism>
<name>A5DDY0_PICGU</name>
<evidence type="ECO:0000256" key="1">
    <source>
        <dbReference type="SAM" id="MobiDB-lite"/>
    </source>
</evidence>
<evidence type="ECO:0000313" key="2">
    <source>
        <dbReference type="EMBL" id="EDK37383.2"/>
    </source>
</evidence>
<dbReference type="HOGENOM" id="CLU_086090_0_0_1"/>
<dbReference type="OrthoDB" id="4090559at2759"/>
<proteinExistence type="predicted"/>
<accession>A5DDY0</accession>
<dbReference type="EMBL" id="CH408156">
    <property type="protein sequence ID" value="EDK37383.2"/>
    <property type="molecule type" value="Genomic_DNA"/>
</dbReference>
<evidence type="ECO:0000313" key="3">
    <source>
        <dbReference type="Proteomes" id="UP000001997"/>
    </source>
</evidence>
<dbReference type="GeneID" id="5127558"/>
<gene>
    <name evidence="2" type="ORF">PGUG_01481</name>
</gene>
<dbReference type="InParanoid" id="A5DDY0"/>
<dbReference type="RefSeq" id="XP_001485810.2">
    <property type="nucleotide sequence ID" value="XM_001485760.1"/>
</dbReference>